<keyword evidence="3 10" id="KW-0444">Lipid biosynthesis</keyword>
<evidence type="ECO:0000256" key="4">
    <source>
        <dbReference type="ARBA" id="ARBA00022692"/>
    </source>
</evidence>
<dbReference type="GO" id="GO:0035336">
    <property type="term" value="P:long-chain fatty-acyl-CoA metabolic process"/>
    <property type="evidence" value="ECO:0007669"/>
    <property type="project" value="TreeGrafter"/>
</dbReference>
<keyword evidence="5 10" id="KW-0521">NADP</keyword>
<dbReference type="PANTHER" id="PTHR11011">
    <property type="entry name" value="MALE STERILITY PROTEIN 2-RELATED"/>
    <property type="match status" value="1"/>
</dbReference>
<comment type="function">
    <text evidence="10">Catalyzes the reduction of fatty acyl-CoA to fatty alcohols.</text>
</comment>
<evidence type="ECO:0000256" key="8">
    <source>
        <dbReference type="ARBA" id="ARBA00023136"/>
    </source>
</evidence>
<dbReference type="InterPro" id="IPR033640">
    <property type="entry name" value="FAR_C"/>
</dbReference>
<accession>A0A0A9Z6L7</accession>
<reference evidence="14" key="2">
    <citation type="submission" date="2014-07" db="EMBL/GenBank/DDBJ databases">
        <authorList>
            <person name="Hull J."/>
        </authorList>
    </citation>
    <scope>NUCLEOTIDE SEQUENCE</scope>
</reference>
<dbReference type="GO" id="GO:0016020">
    <property type="term" value="C:membrane"/>
    <property type="evidence" value="ECO:0007669"/>
    <property type="project" value="UniProtKB-SubCell"/>
</dbReference>
<keyword evidence="4 10" id="KW-0812">Transmembrane</keyword>
<evidence type="ECO:0000259" key="12">
    <source>
        <dbReference type="Pfam" id="PF03015"/>
    </source>
</evidence>
<organism evidence="14">
    <name type="scientific">Lygus hesperus</name>
    <name type="common">Western plant bug</name>
    <dbReference type="NCBI Taxonomy" id="30085"/>
    <lineage>
        <taxon>Eukaryota</taxon>
        <taxon>Metazoa</taxon>
        <taxon>Ecdysozoa</taxon>
        <taxon>Arthropoda</taxon>
        <taxon>Hexapoda</taxon>
        <taxon>Insecta</taxon>
        <taxon>Pterygota</taxon>
        <taxon>Neoptera</taxon>
        <taxon>Paraneoptera</taxon>
        <taxon>Hemiptera</taxon>
        <taxon>Heteroptera</taxon>
        <taxon>Panheteroptera</taxon>
        <taxon>Cimicomorpha</taxon>
        <taxon>Miridae</taxon>
        <taxon>Mirini</taxon>
        <taxon>Lygus</taxon>
    </lineage>
</organism>
<dbReference type="FunFam" id="3.40.50.720:FF:000143">
    <property type="entry name" value="Fatty acyl-CoA reductase"/>
    <property type="match status" value="1"/>
</dbReference>
<dbReference type="CDD" id="cd05236">
    <property type="entry name" value="FAR-N_SDR_e"/>
    <property type="match status" value="1"/>
</dbReference>
<sequence length="489" mass="55313">PAFTLEHVLIDMSEIIEFYRGKNILITGGAGFLGRLLMERLLRICEVGQIFIIVRDKNGLKAEDRHDSIFNTPVFDRLRQLKPSFLDSVTLVKGDIGLPGLGLSDSLRAILVEKIDVVFHSAATVSFDEPIRRATMINVRGTREMVLLCREMNNLKALIHVSTAYSNFRNSEIDEEFYDPPLTADELIYLCERMGDGDLSITTKKFLEGWPNTYVFTKCVAEEAIKAYAAGIPTCIFRPAVIICTKREPMEGWIDNYNGPSGLISLVESGFARVARADPISNADLVPADMCVNVIMSAGQKVGTLGFDGEIKIFNFASSSRNSITWGNFTRYFVEAGKHLPSDKAVWCPGLILLKSKLLYSLVSFIYHIIPAFLVDMCLLICHRRPRALKLSRKVSKFLHLISDFSCKSWRFSNDNLTALWKGLSPTDKVLFDFDLEKIDWKEMITVKVRGVRKYLLKEHERTIPSAQKRRFWSSGRPNSSRNPDSFDD</sequence>
<comment type="subcellular location">
    <subcellularLocation>
        <location evidence="1">Membrane</location>
        <topology evidence="1">Multi-pass membrane protein</topology>
    </subcellularLocation>
</comment>
<proteinExistence type="inferred from homology"/>
<dbReference type="GO" id="GO:0080019">
    <property type="term" value="F:alcohol-forming very long-chain fatty acyl-CoA reductase activity"/>
    <property type="evidence" value="ECO:0007669"/>
    <property type="project" value="InterPro"/>
</dbReference>
<evidence type="ECO:0000256" key="6">
    <source>
        <dbReference type="ARBA" id="ARBA00022989"/>
    </source>
</evidence>
<evidence type="ECO:0000256" key="3">
    <source>
        <dbReference type="ARBA" id="ARBA00022516"/>
    </source>
</evidence>
<feature type="non-terminal residue" evidence="14">
    <location>
        <position position="1"/>
    </location>
</feature>
<gene>
    <name evidence="14" type="ORF">CM83_7794</name>
</gene>
<keyword evidence="7 10" id="KW-0443">Lipid metabolism</keyword>
<dbReference type="InterPro" id="IPR013120">
    <property type="entry name" value="FAR_NAD-bd"/>
</dbReference>
<feature type="compositionally biased region" description="Polar residues" evidence="11">
    <location>
        <begin position="476"/>
        <end position="489"/>
    </location>
</feature>
<dbReference type="InterPro" id="IPR036291">
    <property type="entry name" value="NAD(P)-bd_dom_sf"/>
</dbReference>
<evidence type="ECO:0000256" key="10">
    <source>
        <dbReference type="RuleBase" id="RU363097"/>
    </source>
</evidence>
<dbReference type="SUPFAM" id="SSF51735">
    <property type="entry name" value="NAD(P)-binding Rossmann-fold domains"/>
    <property type="match status" value="1"/>
</dbReference>
<feature type="domain" description="Fatty acyl-CoA reductase C-terminal" evidence="12">
    <location>
        <begin position="367"/>
        <end position="459"/>
    </location>
</feature>
<evidence type="ECO:0000256" key="11">
    <source>
        <dbReference type="SAM" id="MobiDB-lite"/>
    </source>
</evidence>
<feature type="transmembrane region" description="Helical" evidence="10">
    <location>
        <begin position="358"/>
        <end position="382"/>
    </location>
</feature>
<protein>
    <recommendedName>
        <fullName evidence="10">Fatty acyl-CoA reductase</fullName>
        <ecNumber evidence="10">1.2.1.84</ecNumber>
    </recommendedName>
</protein>
<keyword evidence="10" id="KW-0560">Oxidoreductase</keyword>
<dbReference type="InterPro" id="IPR026055">
    <property type="entry name" value="FAR"/>
</dbReference>
<evidence type="ECO:0000259" key="13">
    <source>
        <dbReference type="Pfam" id="PF07993"/>
    </source>
</evidence>
<feature type="region of interest" description="Disordered" evidence="11">
    <location>
        <begin position="468"/>
        <end position="489"/>
    </location>
</feature>
<evidence type="ECO:0000256" key="9">
    <source>
        <dbReference type="ARBA" id="ARBA00052530"/>
    </source>
</evidence>
<evidence type="ECO:0000256" key="2">
    <source>
        <dbReference type="ARBA" id="ARBA00005928"/>
    </source>
</evidence>
<keyword evidence="8 10" id="KW-0472">Membrane</keyword>
<evidence type="ECO:0000256" key="1">
    <source>
        <dbReference type="ARBA" id="ARBA00004141"/>
    </source>
</evidence>
<dbReference type="GO" id="GO:0005777">
    <property type="term" value="C:peroxisome"/>
    <property type="evidence" value="ECO:0007669"/>
    <property type="project" value="TreeGrafter"/>
</dbReference>
<comment type="similarity">
    <text evidence="2 10">Belongs to the fatty acyl-CoA reductase family.</text>
</comment>
<evidence type="ECO:0000313" key="14">
    <source>
        <dbReference type="EMBL" id="JAG38998.1"/>
    </source>
</evidence>
<reference evidence="14" key="1">
    <citation type="journal article" date="2014" name="PLoS ONE">
        <title>Transcriptome-Based Identification of ABC Transporters in the Western Tarnished Plant Bug Lygus hesperus.</title>
        <authorList>
            <person name="Hull J.J."/>
            <person name="Chaney K."/>
            <person name="Geib S.M."/>
            <person name="Fabrick J.A."/>
            <person name="Brent C.S."/>
            <person name="Walsh D."/>
            <person name="Lavine L.C."/>
        </authorList>
    </citation>
    <scope>NUCLEOTIDE SEQUENCE</scope>
</reference>
<dbReference type="GO" id="GO:0102965">
    <property type="term" value="F:alcohol-forming long-chain fatty acyl-CoA reductase activity"/>
    <property type="evidence" value="ECO:0007669"/>
    <property type="project" value="UniProtKB-EC"/>
</dbReference>
<dbReference type="EC" id="1.2.1.84" evidence="10"/>
<dbReference type="PANTHER" id="PTHR11011:SF60">
    <property type="entry name" value="FATTY ACYL-COA REDUCTASE-RELATED"/>
    <property type="match status" value="1"/>
</dbReference>
<dbReference type="Pfam" id="PF07993">
    <property type="entry name" value="NAD_binding_4"/>
    <property type="match status" value="1"/>
</dbReference>
<dbReference type="AlphaFoldDB" id="A0A0A9Z6L7"/>
<feature type="domain" description="Thioester reductase (TE)" evidence="13">
    <location>
        <begin position="26"/>
        <end position="295"/>
    </location>
</feature>
<dbReference type="CDD" id="cd09071">
    <property type="entry name" value="FAR_C"/>
    <property type="match status" value="1"/>
</dbReference>
<dbReference type="EMBL" id="GBHO01004606">
    <property type="protein sequence ID" value="JAG38998.1"/>
    <property type="molecule type" value="Transcribed_RNA"/>
</dbReference>
<comment type="catalytic activity">
    <reaction evidence="9 10">
        <text>a long-chain fatty acyl-CoA + 2 NADPH + 2 H(+) = a long-chain primary fatty alcohol + 2 NADP(+) + CoA</text>
        <dbReference type="Rhea" id="RHEA:52716"/>
        <dbReference type="ChEBI" id="CHEBI:15378"/>
        <dbReference type="ChEBI" id="CHEBI:57287"/>
        <dbReference type="ChEBI" id="CHEBI:57783"/>
        <dbReference type="ChEBI" id="CHEBI:58349"/>
        <dbReference type="ChEBI" id="CHEBI:77396"/>
        <dbReference type="ChEBI" id="CHEBI:83139"/>
        <dbReference type="EC" id="1.2.1.84"/>
    </reaction>
</comment>
<evidence type="ECO:0000256" key="7">
    <source>
        <dbReference type="ARBA" id="ARBA00023098"/>
    </source>
</evidence>
<dbReference type="Pfam" id="PF03015">
    <property type="entry name" value="Sterile"/>
    <property type="match status" value="1"/>
</dbReference>
<evidence type="ECO:0000256" key="5">
    <source>
        <dbReference type="ARBA" id="ARBA00022857"/>
    </source>
</evidence>
<name>A0A0A9Z6L7_LYGHE</name>
<keyword evidence="6 10" id="KW-1133">Transmembrane helix</keyword>
<dbReference type="Gene3D" id="3.40.50.720">
    <property type="entry name" value="NAD(P)-binding Rossmann-like Domain"/>
    <property type="match status" value="1"/>
</dbReference>